<evidence type="ECO:0008006" key="4">
    <source>
        <dbReference type="Google" id="ProtNLM"/>
    </source>
</evidence>
<reference evidence="3" key="1">
    <citation type="journal article" date="2019" name="Int. J. Syst. Evol. Microbiol.">
        <title>The Global Catalogue of Microorganisms (GCM) 10K type strain sequencing project: providing services to taxonomists for standard genome sequencing and annotation.</title>
        <authorList>
            <consortium name="The Broad Institute Genomics Platform"/>
            <consortium name="The Broad Institute Genome Sequencing Center for Infectious Disease"/>
            <person name="Wu L."/>
            <person name="Ma J."/>
        </authorList>
    </citation>
    <scope>NUCLEOTIDE SEQUENCE [LARGE SCALE GENOMIC DNA]</scope>
    <source>
        <strain evidence="3">JCM 14969</strain>
    </source>
</reference>
<feature type="compositionally biased region" description="Polar residues" evidence="1">
    <location>
        <begin position="34"/>
        <end position="46"/>
    </location>
</feature>
<gene>
    <name evidence="2" type="ORF">GCM10009789_75540</name>
</gene>
<feature type="region of interest" description="Disordered" evidence="1">
    <location>
        <begin position="28"/>
        <end position="60"/>
    </location>
</feature>
<evidence type="ECO:0000313" key="3">
    <source>
        <dbReference type="Proteomes" id="UP001500393"/>
    </source>
</evidence>
<dbReference type="PROSITE" id="PS51318">
    <property type="entry name" value="TAT"/>
    <property type="match status" value="1"/>
</dbReference>
<comment type="caution">
    <text evidence="2">The sequence shown here is derived from an EMBL/GenBank/DDBJ whole genome shotgun (WGS) entry which is preliminary data.</text>
</comment>
<organism evidence="2 3">
    <name type="scientific">Kribbella sancticallisti</name>
    <dbReference type="NCBI Taxonomy" id="460087"/>
    <lineage>
        <taxon>Bacteria</taxon>
        <taxon>Bacillati</taxon>
        <taxon>Actinomycetota</taxon>
        <taxon>Actinomycetes</taxon>
        <taxon>Propionibacteriales</taxon>
        <taxon>Kribbellaceae</taxon>
        <taxon>Kribbella</taxon>
    </lineage>
</organism>
<keyword evidence="3" id="KW-1185">Reference proteome</keyword>
<name>A0ABP4QGD3_9ACTN</name>
<evidence type="ECO:0000256" key="1">
    <source>
        <dbReference type="SAM" id="MobiDB-lite"/>
    </source>
</evidence>
<protein>
    <recommendedName>
        <fullName evidence="4">Cell division protein FtsK</fullName>
    </recommendedName>
</protein>
<evidence type="ECO:0000313" key="2">
    <source>
        <dbReference type="EMBL" id="GAA1610063.1"/>
    </source>
</evidence>
<dbReference type="RefSeq" id="WP_344221543.1">
    <property type="nucleotide sequence ID" value="NZ_BAAAOS010000058.1"/>
</dbReference>
<accession>A0ABP4QGD3</accession>
<dbReference type="EMBL" id="BAAAOS010000058">
    <property type="protein sequence ID" value="GAA1610063.1"/>
    <property type="molecule type" value="Genomic_DNA"/>
</dbReference>
<sequence length="186" mass="18651">MPNDPHLLSRRTALRAAALAAGTATVVAGCDDSPAQSGTPGATSGQDGKGGTEPPTPSTDPAVVAALTLAATQVTQLSLRYSAVSQAYPALRARLTPAVTFHAQHVARLKEAAGSEPPQAGKLPPLPKGSAAALADLASREQKLSVAHAVAAAKLSGAPARLLAMVAASESQLAATLTVKKKQADR</sequence>
<dbReference type="InterPro" id="IPR006311">
    <property type="entry name" value="TAT_signal"/>
</dbReference>
<dbReference type="Proteomes" id="UP001500393">
    <property type="component" value="Unassembled WGS sequence"/>
</dbReference>
<proteinExistence type="predicted"/>